<accession>A0A7I4FFQ6</accession>
<dbReference type="InParanoid" id="A0A7I4FFQ6"/>
<name>A0A7I4FFQ6_PHYPA</name>
<dbReference type="Gramene" id="Pp3c22_8050V3.3">
    <property type="protein sequence ID" value="Pp3c22_8050V3.3"/>
    <property type="gene ID" value="Pp3c22_8050"/>
</dbReference>
<reference evidence="2 3" key="1">
    <citation type="journal article" date="2008" name="Science">
        <title>The Physcomitrella genome reveals evolutionary insights into the conquest of land by plants.</title>
        <authorList>
            <person name="Rensing S."/>
            <person name="Lang D."/>
            <person name="Zimmer A."/>
            <person name="Terry A."/>
            <person name="Salamov A."/>
            <person name="Shapiro H."/>
            <person name="Nishiyama T."/>
            <person name="Perroud P.-F."/>
            <person name="Lindquist E."/>
            <person name="Kamisugi Y."/>
            <person name="Tanahashi T."/>
            <person name="Sakakibara K."/>
            <person name="Fujita T."/>
            <person name="Oishi K."/>
            <person name="Shin-I T."/>
            <person name="Kuroki Y."/>
            <person name="Toyoda A."/>
            <person name="Suzuki Y."/>
            <person name="Hashimoto A."/>
            <person name="Yamaguchi K."/>
            <person name="Sugano A."/>
            <person name="Kohara Y."/>
            <person name="Fujiyama A."/>
            <person name="Anterola A."/>
            <person name="Aoki S."/>
            <person name="Ashton N."/>
            <person name="Barbazuk W.B."/>
            <person name="Barker E."/>
            <person name="Bennetzen J."/>
            <person name="Bezanilla M."/>
            <person name="Blankenship R."/>
            <person name="Cho S.H."/>
            <person name="Dutcher S."/>
            <person name="Estelle M."/>
            <person name="Fawcett J.A."/>
            <person name="Gundlach H."/>
            <person name="Hanada K."/>
            <person name="Heyl A."/>
            <person name="Hicks K.A."/>
            <person name="Hugh J."/>
            <person name="Lohr M."/>
            <person name="Mayer K."/>
            <person name="Melkozernov A."/>
            <person name="Murata T."/>
            <person name="Nelson D."/>
            <person name="Pils B."/>
            <person name="Prigge M."/>
            <person name="Reiss B."/>
            <person name="Renner T."/>
            <person name="Rombauts S."/>
            <person name="Rushton P."/>
            <person name="Sanderfoot A."/>
            <person name="Schween G."/>
            <person name="Shiu S.-H."/>
            <person name="Stueber K."/>
            <person name="Theodoulou F.L."/>
            <person name="Tu H."/>
            <person name="Van de Peer Y."/>
            <person name="Verrier P.J."/>
            <person name="Waters E."/>
            <person name="Wood A."/>
            <person name="Yang L."/>
            <person name="Cove D."/>
            <person name="Cuming A."/>
            <person name="Hasebe M."/>
            <person name="Lucas S."/>
            <person name="Mishler D.B."/>
            <person name="Reski R."/>
            <person name="Grigoriev I."/>
            <person name="Quatrano R.S."/>
            <person name="Boore J.L."/>
        </authorList>
    </citation>
    <scope>NUCLEOTIDE SEQUENCE [LARGE SCALE GENOMIC DNA]</scope>
    <source>
        <strain evidence="2 3">cv. Gransden 2004</strain>
    </source>
</reference>
<sequence length="991" mass="105243">MYRCKLELRNSIQAVRSPGAFLIIPYHSPRKGPTLRRAATFSYRQERALQDVNGRANGLNKSQDHLSTAKSTADGRNVTRLLKQFSAVPSRYAAPLASKKNLSTTADKPQTGQANMTKLPFITGRAAPSHQRKPSGDSLNSSQPAMVFSASVREPKADTSAKKVAANSSSLGAKRPRVGTKTSMVEQKSQVAARAPRVYSLDKGGCWCSKNGSVRGPAEASAAGSVSVLYSAAHWVHLIKLAEGEKKNDVVVDLLRVAVRLKAEPREMVKVELKRYGEGHPSDEVVQQLVEECEGVAGVSVSSTTIEGGEEGESISEESNGSAAVLSNGDSGAACVSKITIVAPVVSENGGAVTKDVAAKRPHFMGRMLARSATFSVVDPNSKSVHAKAEYGRKLEKTLEFLASQAVAHSPGNAGDSGRPCASESPKPSLASVAEVNTTPKSRSKFEVQSQGDIEVSETLPTLVTDLASPSSNLDEIATSNIDVASNIVDMVPKPGSLFCLESESAISSCISVAEAGPGPESPVANGNADKPVDSLSEWLDVESPAMCSPEIQSARTEVKQIEVDALTSEVVSHSLPPKAAEVSESPLSDGPHRRRKSWQGSGNLSTTPFAEKPSRSHKHTLSADAAILNVRCGGERSLLSVVDKVKLFTVLAESGGVTSTPEENSLSGSEEIVEDKEIDEPKQSTGANGYFSQTVKDEVRELESPVESVIDTNPSETPVGSETIVVAEPNTAQNNGFNAPVTTPVKVSSRRKTLKGDTVPIPATPSAATPRESGNGVIPRAGHRRASSVGYMTPRGPFDGVVACSPFGDNGGSPSSHSSNAKSQRVSRGYREVTPRMNLPKPSWIAVVEREMKGSKLKDLLAAQLPEVVSPLSEYLEAQMGNQNRDPENGTFGAVDKCVSSTCSPAKSYMRMTRSSARKQAVSKEEQNEGCGELKPSPKPKYPGESEQDADTSTTGFRTPGSAVRRSARIQNKVQSKRNVLFKEESSTMM</sequence>
<organism evidence="2 3">
    <name type="scientific">Physcomitrium patens</name>
    <name type="common">Spreading-leaved earth moss</name>
    <name type="synonym">Physcomitrella patens</name>
    <dbReference type="NCBI Taxonomy" id="3218"/>
    <lineage>
        <taxon>Eukaryota</taxon>
        <taxon>Viridiplantae</taxon>
        <taxon>Streptophyta</taxon>
        <taxon>Embryophyta</taxon>
        <taxon>Bryophyta</taxon>
        <taxon>Bryophytina</taxon>
        <taxon>Bryopsida</taxon>
        <taxon>Funariidae</taxon>
        <taxon>Funariales</taxon>
        <taxon>Funariaceae</taxon>
        <taxon>Physcomitrium</taxon>
    </lineage>
</organism>
<evidence type="ECO:0000313" key="3">
    <source>
        <dbReference type="Proteomes" id="UP000006727"/>
    </source>
</evidence>
<keyword evidence="3" id="KW-1185">Reference proteome</keyword>
<feature type="compositionally biased region" description="Polar residues" evidence="1">
    <location>
        <begin position="813"/>
        <end position="827"/>
    </location>
</feature>
<feature type="region of interest" description="Disordered" evidence="1">
    <location>
        <begin position="810"/>
        <end position="836"/>
    </location>
</feature>
<dbReference type="PANTHER" id="PTHR34468:SF2">
    <property type="entry name" value="MICROTUBULE-ASSOCIATED FUTSCH-LIKE PROTEIN"/>
    <property type="match status" value="1"/>
</dbReference>
<reference evidence="2 3" key="2">
    <citation type="journal article" date="2018" name="Plant J.">
        <title>The Physcomitrella patens chromosome-scale assembly reveals moss genome structure and evolution.</title>
        <authorList>
            <person name="Lang D."/>
            <person name="Ullrich K.K."/>
            <person name="Murat F."/>
            <person name="Fuchs J."/>
            <person name="Jenkins J."/>
            <person name="Haas F.B."/>
            <person name="Piednoel M."/>
            <person name="Gundlach H."/>
            <person name="Van Bel M."/>
            <person name="Meyberg R."/>
            <person name="Vives C."/>
            <person name="Morata J."/>
            <person name="Symeonidi A."/>
            <person name="Hiss M."/>
            <person name="Muchero W."/>
            <person name="Kamisugi Y."/>
            <person name="Saleh O."/>
            <person name="Blanc G."/>
            <person name="Decker E.L."/>
            <person name="van Gessel N."/>
            <person name="Grimwood J."/>
            <person name="Hayes R.D."/>
            <person name="Graham S.W."/>
            <person name="Gunter L.E."/>
            <person name="McDaniel S.F."/>
            <person name="Hoernstein S.N.W."/>
            <person name="Larsson A."/>
            <person name="Li F.W."/>
            <person name="Perroud P.F."/>
            <person name="Phillips J."/>
            <person name="Ranjan P."/>
            <person name="Rokshar D.S."/>
            <person name="Rothfels C.J."/>
            <person name="Schneider L."/>
            <person name="Shu S."/>
            <person name="Stevenson D.W."/>
            <person name="Thummler F."/>
            <person name="Tillich M."/>
            <person name="Villarreal Aguilar J.C."/>
            <person name="Widiez T."/>
            <person name="Wong G.K."/>
            <person name="Wymore A."/>
            <person name="Zhang Y."/>
            <person name="Zimmer A.D."/>
            <person name="Quatrano R.S."/>
            <person name="Mayer K.F.X."/>
            <person name="Goodstein D."/>
            <person name="Casacuberta J.M."/>
            <person name="Vandepoele K."/>
            <person name="Reski R."/>
            <person name="Cuming A.C."/>
            <person name="Tuskan G.A."/>
            <person name="Maumus F."/>
            <person name="Salse J."/>
            <person name="Schmutz J."/>
            <person name="Rensing S.A."/>
        </authorList>
    </citation>
    <scope>NUCLEOTIDE SEQUENCE [LARGE SCALE GENOMIC DNA]</scope>
    <source>
        <strain evidence="2 3">cv. Gransden 2004</strain>
    </source>
</reference>
<evidence type="ECO:0000256" key="1">
    <source>
        <dbReference type="SAM" id="MobiDB-lite"/>
    </source>
</evidence>
<feature type="compositionally biased region" description="Polar residues" evidence="1">
    <location>
        <begin position="970"/>
        <end position="979"/>
    </location>
</feature>
<dbReference type="AlphaFoldDB" id="A0A7I4FFQ6"/>
<protein>
    <submittedName>
        <fullName evidence="2">Uncharacterized protein</fullName>
    </submittedName>
</protein>
<feature type="region of interest" description="Disordered" evidence="1">
    <location>
        <begin position="910"/>
        <end position="991"/>
    </location>
</feature>
<reference evidence="2" key="3">
    <citation type="submission" date="2020-12" db="UniProtKB">
        <authorList>
            <consortium name="EnsemblPlants"/>
        </authorList>
    </citation>
    <scope>IDENTIFICATION</scope>
</reference>
<feature type="compositionally biased region" description="Basic and acidic residues" evidence="1">
    <location>
        <begin position="982"/>
        <end position="991"/>
    </location>
</feature>
<feature type="region of interest" description="Disordered" evidence="1">
    <location>
        <begin position="409"/>
        <end position="452"/>
    </location>
</feature>
<evidence type="ECO:0000313" key="2">
    <source>
        <dbReference type="EnsemblPlants" id="Pp3c22_8050V3.3"/>
    </source>
</evidence>
<feature type="region of interest" description="Disordered" evidence="1">
    <location>
        <begin position="573"/>
        <end position="618"/>
    </location>
</feature>
<dbReference type="EMBL" id="ABEU02000022">
    <property type="status" value="NOT_ANNOTATED_CDS"/>
    <property type="molecule type" value="Genomic_DNA"/>
</dbReference>
<feature type="compositionally biased region" description="Polar residues" evidence="1">
    <location>
        <begin position="599"/>
        <end position="609"/>
    </location>
</feature>
<feature type="compositionally biased region" description="Polar residues" evidence="1">
    <location>
        <begin position="180"/>
        <end position="189"/>
    </location>
</feature>
<dbReference type="Proteomes" id="UP000006727">
    <property type="component" value="Chromosome 22"/>
</dbReference>
<dbReference type="EnsemblPlants" id="Pp3c22_8050V3.3">
    <property type="protein sequence ID" value="Pp3c22_8050V3.3"/>
    <property type="gene ID" value="Pp3c22_8050"/>
</dbReference>
<feature type="region of interest" description="Disordered" evidence="1">
    <location>
        <begin position="736"/>
        <end position="786"/>
    </location>
</feature>
<proteinExistence type="predicted"/>
<feature type="compositionally biased region" description="Polar residues" evidence="1">
    <location>
        <begin position="435"/>
        <end position="452"/>
    </location>
</feature>
<dbReference type="PANTHER" id="PTHR34468">
    <property type="entry name" value="MICROTUBULE-ASSOCIATED FUTSCH-LIKE PROTEIN"/>
    <property type="match status" value="1"/>
</dbReference>
<gene>
    <name evidence="2" type="primary">LOC112275253</name>
</gene>
<feature type="region of interest" description="Disordered" evidence="1">
    <location>
        <begin position="158"/>
        <end position="189"/>
    </location>
</feature>
<feature type="region of interest" description="Disordered" evidence="1">
    <location>
        <begin position="301"/>
        <end position="326"/>
    </location>
</feature>